<gene>
    <name evidence="5" type="ORF">WJU22_19840</name>
</gene>
<evidence type="ECO:0000313" key="6">
    <source>
        <dbReference type="Proteomes" id="UP001449657"/>
    </source>
</evidence>
<evidence type="ECO:0000256" key="2">
    <source>
        <dbReference type="SAM" id="SignalP"/>
    </source>
</evidence>
<dbReference type="SUPFAM" id="SSF55347">
    <property type="entry name" value="Glyceraldehyde-3-phosphate dehydrogenase-like, C-terminal domain"/>
    <property type="match status" value="1"/>
</dbReference>
<dbReference type="PANTHER" id="PTHR43818:SF11">
    <property type="entry name" value="BCDNA.GH03377"/>
    <property type="match status" value="1"/>
</dbReference>
<protein>
    <submittedName>
        <fullName evidence="5">Gfo/Idh/MocA family oxidoreductase</fullName>
    </submittedName>
</protein>
<dbReference type="EMBL" id="CP150096">
    <property type="protein sequence ID" value="WZN45153.1"/>
    <property type="molecule type" value="Genomic_DNA"/>
</dbReference>
<dbReference type="InterPro" id="IPR055170">
    <property type="entry name" value="GFO_IDH_MocA-like_dom"/>
</dbReference>
<keyword evidence="1" id="KW-0560">Oxidoreductase</keyword>
<dbReference type="InterPro" id="IPR050463">
    <property type="entry name" value="Gfo/Idh/MocA_oxidrdct_glycsds"/>
</dbReference>
<name>A0ABZ2Z0L0_9BACT</name>
<reference evidence="5 6" key="1">
    <citation type="submission" date="2024-03" db="EMBL/GenBank/DDBJ databases">
        <title>Chitinophaga caseinilytica sp. nov., a casein hydrolysing bacterium isolated from forest soil.</title>
        <authorList>
            <person name="Lee D.S."/>
            <person name="Han D.M."/>
            <person name="Baek J.H."/>
            <person name="Choi D.G."/>
            <person name="Jeon J.H."/>
            <person name="Jeon C.O."/>
        </authorList>
    </citation>
    <scope>NUCLEOTIDE SEQUENCE [LARGE SCALE GENOMIC DNA]</scope>
    <source>
        <strain evidence="5 6">KACC 19118</strain>
    </source>
</reference>
<dbReference type="Gene3D" id="3.30.360.10">
    <property type="entry name" value="Dihydrodipicolinate Reductase, domain 2"/>
    <property type="match status" value="1"/>
</dbReference>
<dbReference type="Proteomes" id="UP001449657">
    <property type="component" value="Chromosome"/>
</dbReference>
<accession>A0ABZ2Z0L0</accession>
<keyword evidence="2" id="KW-0732">Signal</keyword>
<dbReference type="PANTHER" id="PTHR43818">
    <property type="entry name" value="BCDNA.GH03377"/>
    <property type="match status" value="1"/>
</dbReference>
<dbReference type="SUPFAM" id="SSF51735">
    <property type="entry name" value="NAD(P)-binding Rossmann-fold domains"/>
    <property type="match status" value="1"/>
</dbReference>
<feature type="domain" description="GFO/IDH/MocA-like oxidoreductase" evidence="4">
    <location>
        <begin position="161"/>
        <end position="285"/>
    </location>
</feature>
<dbReference type="RefSeq" id="WP_341839908.1">
    <property type="nucleotide sequence ID" value="NZ_CP149792.1"/>
</dbReference>
<evidence type="ECO:0000259" key="3">
    <source>
        <dbReference type="Pfam" id="PF01408"/>
    </source>
</evidence>
<dbReference type="Pfam" id="PF01408">
    <property type="entry name" value="GFO_IDH_MocA"/>
    <property type="match status" value="1"/>
</dbReference>
<dbReference type="InterPro" id="IPR000683">
    <property type="entry name" value="Gfo/Idh/MocA-like_OxRdtase_N"/>
</dbReference>
<evidence type="ECO:0000259" key="4">
    <source>
        <dbReference type="Pfam" id="PF22725"/>
    </source>
</evidence>
<proteinExistence type="predicted"/>
<feature type="signal peptide" evidence="2">
    <location>
        <begin position="1"/>
        <end position="24"/>
    </location>
</feature>
<evidence type="ECO:0000256" key="1">
    <source>
        <dbReference type="ARBA" id="ARBA00023002"/>
    </source>
</evidence>
<feature type="domain" description="Gfo/Idh/MocA-like oxidoreductase N-terminal" evidence="3">
    <location>
        <begin position="28"/>
        <end position="144"/>
    </location>
</feature>
<dbReference type="InterPro" id="IPR036291">
    <property type="entry name" value="NAD(P)-bd_dom_sf"/>
</dbReference>
<feature type="chain" id="PRO_5046017534" evidence="2">
    <location>
        <begin position="25"/>
        <end position="365"/>
    </location>
</feature>
<evidence type="ECO:0000313" key="5">
    <source>
        <dbReference type="EMBL" id="WZN45153.1"/>
    </source>
</evidence>
<sequence>MQHRSIFLLTVLFFLLISDTHAQAPPLRVAVAGISHGHSGWILGRTGKPDIEVAGIWEPDTALAAKAARQYNIPRNRFYTNLAAMLDALKPEAVLAFGSVYAHLEVTEACAPRGIHVMVEKPLAANLAHARKMEALARKHRIHLLTNYETSWYPSVHKSLQLALDSNYTGTLRMARFNHGHQGPKEIGCSPEFLAWLTDPVLNGAGALTDFGCYGANIMTALMRNEAPVSVTAVTRRFKPKVYPKVDDDATIVVDYPGAQAVIQASWNWTFNRKDMELYGTQAALSAPDAATLIRRGTSGRPQETKVTPEELKVYTDPFVYLAAVVKGKETVAPWSLYSLENNVMVVRILEAAKISAKTGKSVPL</sequence>
<organism evidence="5 6">
    <name type="scientific">Chitinophaga caseinilytica</name>
    <dbReference type="NCBI Taxonomy" id="2267521"/>
    <lineage>
        <taxon>Bacteria</taxon>
        <taxon>Pseudomonadati</taxon>
        <taxon>Bacteroidota</taxon>
        <taxon>Chitinophagia</taxon>
        <taxon>Chitinophagales</taxon>
        <taxon>Chitinophagaceae</taxon>
        <taxon>Chitinophaga</taxon>
    </lineage>
</organism>
<dbReference type="Gene3D" id="3.40.50.720">
    <property type="entry name" value="NAD(P)-binding Rossmann-like Domain"/>
    <property type="match status" value="1"/>
</dbReference>
<keyword evidence="6" id="KW-1185">Reference proteome</keyword>
<dbReference type="Pfam" id="PF22725">
    <property type="entry name" value="GFO_IDH_MocA_C3"/>
    <property type="match status" value="1"/>
</dbReference>